<dbReference type="GO" id="GO:0005739">
    <property type="term" value="C:mitochondrion"/>
    <property type="evidence" value="ECO:0007669"/>
    <property type="project" value="UniProtKB-SubCell"/>
</dbReference>
<dbReference type="Pfam" id="PF05047">
    <property type="entry name" value="L51_S25_CI-B8"/>
    <property type="match status" value="1"/>
</dbReference>
<dbReference type="SUPFAM" id="SSF52833">
    <property type="entry name" value="Thioredoxin-like"/>
    <property type="match status" value="1"/>
</dbReference>
<accession>A0AAV4BM29</accession>
<dbReference type="AlphaFoldDB" id="A0AAV4BM29"/>
<evidence type="ECO:0000259" key="8">
    <source>
        <dbReference type="SMART" id="SM00916"/>
    </source>
</evidence>
<comment type="subcellular location">
    <subcellularLocation>
        <location evidence="1">Mitochondrion</location>
    </subcellularLocation>
</comment>
<dbReference type="InterPro" id="IPR036249">
    <property type="entry name" value="Thioredoxin-like_sf"/>
</dbReference>
<evidence type="ECO:0000256" key="2">
    <source>
        <dbReference type="ARBA" id="ARBA00008046"/>
    </source>
</evidence>
<feature type="domain" description="Ribosomal protein/NADH dehydrogenase" evidence="8">
    <location>
        <begin position="41"/>
        <end position="114"/>
    </location>
</feature>
<keyword evidence="3 9" id="KW-0689">Ribosomal protein</keyword>
<evidence type="ECO:0000313" key="9">
    <source>
        <dbReference type="EMBL" id="GFO21199.1"/>
    </source>
</evidence>
<protein>
    <recommendedName>
        <fullName evidence="6">Small ribosomal subunit protein mS25</fullName>
    </recommendedName>
    <alternativeName>
        <fullName evidence="7">28S ribosomal protein S25, mitochondrial</fullName>
    </alternativeName>
</protein>
<keyword evidence="5" id="KW-0687">Ribonucleoprotein</keyword>
<comment type="caution">
    <text evidence="9">The sequence shown here is derived from an EMBL/GenBank/DDBJ whole genome shotgun (WGS) entry which is preliminary data.</text>
</comment>
<evidence type="ECO:0000313" key="10">
    <source>
        <dbReference type="Proteomes" id="UP000735302"/>
    </source>
</evidence>
<evidence type="ECO:0000256" key="3">
    <source>
        <dbReference type="ARBA" id="ARBA00022980"/>
    </source>
</evidence>
<evidence type="ECO:0000256" key="7">
    <source>
        <dbReference type="ARBA" id="ARBA00035369"/>
    </source>
</evidence>
<proteinExistence type="inferred from homology"/>
<name>A0AAV4BM29_9GAST</name>
<dbReference type="InterPro" id="IPR007741">
    <property type="entry name" value="Ribosomal_mL43/mS25/NADH_DH"/>
</dbReference>
<evidence type="ECO:0000256" key="4">
    <source>
        <dbReference type="ARBA" id="ARBA00023128"/>
    </source>
</evidence>
<gene>
    <name evidence="9" type="ORF">PoB_004770400</name>
</gene>
<dbReference type="Gene3D" id="3.40.30.10">
    <property type="entry name" value="Glutaredoxin"/>
    <property type="match status" value="1"/>
</dbReference>
<dbReference type="Proteomes" id="UP000735302">
    <property type="component" value="Unassembled WGS sequence"/>
</dbReference>
<evidence type="ECO:0000256" key="1">
    <source>
        <dbReference type="ARBA" id="ARBA00004173"/>
    </source>
</evidence>
<keyword evidence="4" id="KW-0496">Mitochondrion</keyword>
<evidence type="ECO:0000256" key="6">
    <source>
        <dbReference type="ARBA" id="ARBA00035139"/>
    </source>
</evidence>
<keyword evidence="10" id="KW-1185">Reference proteome</keyword>
<dbReference type="PANTHER" id="PTHR13274:SF2">
    <property type="entry name" value="SMALL RIBOSOMAL SUBUNIT PROTEIN MS25"/>
    <property type="match status" value="1"/>
</dbReference>
<organism evidence="9 10">
    <name type="scientific">Plakobranchus ocellatus</name>
    <dbReference type="NCBI Taxonomy" id="259542"/>
    <lineage>
        <taxon>Eukaryota</taxon>
        <taxon>Metazoa</taxon>
        <taxon>Spiralia</taxon>
        <taxon>Lophotrochozoa</taxon>
        <taxon>Mollusca</taxon>
        <taxon>Gastropoda</taxon>
        <taxon>Heterobranchia</taxon>
        <taxon>Euthyneura</taxon>
        <taxon>Panpulmonata</taxon>
        <taxon>Sacoglossa</taxon>
        <taxon>Placobranchoidea</taxon>
        <taxon>Plakobranchidae</taxon>
        <taxon>Plakobranchus</taxon>
    </lineage>
</organism>
<dbReference type="GO" id="GO:1990904">
    <property type="term" value="C:ribonucleoprotein complex"/>
    <property type="evidence" value="ECO:0007669"/>
    <property type="project" value="UniProtKB-KW"/>
</dbReference>
<comment type="similarity">
    <text evidence="2">Belongs to the mitochondrion-specific ribosomal protein mS25 family.</text>
</comment>
<dbReference type="SMART" id="SM00916">
    <property type="entry name" value="L51_S25_CI-B8"/>
    <property type="match status" value="1"/>
</dbReference>
<dbReference type="GO" id="GO:0003735">
    <property type="term" value="F:structural constituent of ribosome"/>
    <property type="evidence" value="ECO:0007669"/>
    <property type="project" value="InterPro"/>
</dbReference>
<evidence type="ECO:0000256" key="5">
    <source>
        <dbReference type="ARBA" id="ARBA00023274"/>
    </source>
</evidence>
<dbReference type="GO" id="GO:0005840">
    <property type="term" value="C:ribosome"/>
    <property type="evidence" value="ECO:0007669"/>
    <property type="project" value="UniProtKB-KW"/>
</dbReference>
<dbReference type="EMBL" id="BLXT01005251">
    <property type="protein sequence ID" value="GFO21199.1"/>
    <property type="molecule type" value="Genomic_DNA"/>
</dbReference>
<sequence length="177" mass="20544">MNTRMPFMKGAAPIRRTLKYLEQGKLVFKDNVRIVTFNFNNNHTPSKGAEDFVFWHFAQMQYKNPQIQMCVFNDMTPSPFVQVFFNCGSKLVLDIDSQDKDSIFDVVKKIFCKSEETLKAEALAKEKKSNPANFGYMCTHECICEIPGQAPCTRWVIPPKEQRGKFKFLHKDVEEED</sequence>
<dbReference type="PANTHER" id="PTHR13274">
    <property type="entry name" value="MITOCHONDRIAL RIBOSOMAL PROTEIN S25"/>
    <property type="match status" value="1"/>
</dbReference>
<reference evidence="9 10" key="1">
    <citation type="journal article" date="2021" name="Elife">
        <title>Chloroplast acquisition without the gene transfer in kleptoplastic sea slugs, Plakobranchus ocellatus.</title>
        <authorList>
            <person name="Maeda T."/>
            <person name="Takahashi S."/>
            <person name="Yoshida T."/>
            <person name="Shimamura S."/>
            <person name="Takaki Y."/>
            <person name="Nagai Y."/>
            <person name="Toyoda A."/>
            <person name="Suzuki Y."/>
            <person name="Arimoto A."/>
            <person name="Ishii H."/>
            <person name="Satoh N."/>
            <person name="Nishiyama T."/>
            <person name="Hasebe M."/>
            <person name="Maruyama T."/>
            <person name="Minagawa J."/>
            <person name="Obokata J."/>
            <person name="Shigenobu S."/>
        </authorList>
    </citation>
    <scope>NUCLEOTIDE SEQUENCE [LARGE SCALE GENOMIC DNA]</scope>
</reference>
<dbReference type="InterPro" id="IPR040049">
    <property type="entry name" value="Ribosomal_mS25/mL61"/>
</dbReference>